<sequence length="410" mass="45258">MCQAFRWRAQKLTQNPSSNTNRNTNSTNGNKNSINSNNDSSDSDNTNNSNKKNTGGWTQEYHFKLDSKCPQSRHLKQKAGSRKKHFSRKCGCSAKFSVIHHIPRNTLQVVWHRDHNHDDSSIDKMQSARLPQFVEYWLDKQVVMGVSWKEIHKQATCPAVLALYQLGEQANLPSKQVQTVPARRADHLRGQPALQAGTGGTSASRPTCSPSWYRLYQLGEQAIAEANRLSKLVPTVPPRRAGQPALQADCISWASRPTCSLSWYRLYQLGKQANLPAEKVDSLPAPQAGRSVYRADQLGKQAGLFTELTCSLSWYSSVPAWQASRLARGAGTALYQFGKQGACSLSWYSSVPAQQAGRLLAELAQLCTSSASRETCSLSWYSSGPLASRPTCSLSWDSSVPARQAARPAC</sequence>
<name>A0A2N5TYD5_9BASI</name>
<evidence type="ECO:0000313" key="3">
    <source>
        <dbReference type="Proteomes" id="UP000235392"/>
    </source>
</evidence>
<proteinExistence type="predicted"/>
<comment type="caution">
    <text evidence="2">The sequence shown here is derived from an EMBL/GenBank/DDBJ whole genome shotgun (WGS) entry which is preliminary data.</text>
</comment>
<evidence type="ECO:0008006" key="4">
    <source>
        <dbReference type="Google" id="ProtNLM"/>
    </source>
</evidence>
<evidence type="ECO:0000256" key="1">
    <source>
        <dbReference type="SAM" id="MobiDB-lite"/>
    </source>
</evidence>
<feature type="region of interest" description="Disordered" evidence="1">
    <location>
        <begin position="1"/>
        <end position="57"/>
    </location>
</feature>
<accession>A0A2N5TYD5</accession>
<dbReference type="Proteomes" id="UP000235392">
    <property type="component" value="Unassembled WGS sequence"/>
</dbReference>
<protein>
    <recommendedName>
        <fullName evidence="4">FAR1 domain-containing protein</fullName>
    </recommendedName>
</protein>
<evidence type="ECO:0000313" key="2">
    <source>
        <dbReference type="EMBL" id="PLW30510.1"/>
    </source>
</evidence>
<dbReference type="AlphaFoldDB" id="A0A2N5TYD5"/>
<feature type="compositionally biased region" description="Low complexity" evidence="1">
    <location>
        <begin position="17"/>
        <end position="56"/>
    </location>
</feature>
<organism evidence="2 3">
    <name type="scientific">Puccinia coronata f. sp. avenae</name>
    <dbReference type="NCBI Taxonomy" id="200324"/>
    <lineage>
        <taxon>Eukaryota</taxon>
        <taxon>Fungi</taxon>
        <taxon>Dikarya</taxon>
        <taxon>Basidiomycota</taxon>
        <taxon>Pucciniomycotina</taxon>
        <taxon>Pucciniomycetes</taxon>
        <taxon>Pucciniales</taxon>
        <taxon>Pucciniaceae</taxon>
        <taxon>Puccinia</taxon>
    </lineage>
</organism>
<gene>
    <name evidence="2" type="ORF">PCASD_23977</name>
</gene>
<reference evidence="2 3" key="1">
    <citation type="submission" date="2017-11" db="EMBL/GenBank/DDBJ databases">
        <title>De novo assembly and phasing of dikaryotic genomes from two isolates of Puccinia coronata f. sp. avenae, the causal agent of oat crown rust.</title>
        <authorList>
            <person name="Miller M.E."/>
            <person name="Zhang Y."/>
            <person name="Omidvar V."/>
            <person name="Sperschneider J."/>
            <person name="Schwessinger B."/>
            <person name="Raley C."/>
            <person name="Palmer J.M."/>
            <person name="Garnica D."/>
            <person name="Upadhyaya N."/>
            <person name="Rathjen J."/>
            <person name="Taylor J.M."/>
            <person name="Park R.F."/>
            <person name="Dodds P.N."/>
            <person name="Hirsch C.D."/>
            <person name="Kianian S.F."/>
            <person name="Figueroa M."/>
        </authorList>
    </citation>
    <scope>NUCLEOTIDE SEQUENCE [LARGE SCALE GENOMIC DNA]</scope>
    <source>
        <strain evidence="2">12SD80</strain>
    </source>
</reference>
<dbReference type="EMBL" id="PGCI01000296">
    <property type="protein sequence ID" value="PLW30510.1"/>
    <property type="molecule type" value="Genomic_DNA"/>
</dbReference>